<sequence length="435" mass="48836">MVKIHQQPLLPLNTDSRNNRLMAQLRDSLLSQLTQLDPSLPLSTLNHRSSIIQSRLQQLIHSFHTPTHPPYALMINRAIVELNDEKGSMEEAISEFIRREYEDLPWAHSKILSVHLERLCQVGELACNEDGKYVFPVVGEEEKERCEGSRKRKRGGRKSNRGDGDRKAIVVVESVEIESETSGDLLEEGIHLPLMDSAGIDEPLTQGKGEQVCESDDHSIRCVQEKTQTQAPNELEEAQIQMVNGIVCAEVSPVCIMSTGPGVEISSPSQLQPEMSTDIIDMEVVSKTTAALVCVNLDDGDELSQHYNQEGSNGNLDENQMFECLEKKQPKCSRGRKKQPMCPRGRPRNRETDVNCQEEPFLHKLGPTRNNKKQNGQTRGRGRPRKVIEDTEHCENILKKKDQAKLWGRGRGRGCGRGRGMRPKLSEESIASLTP</sequence>
<dbReference type="Proteomes" id="UP000087171">
    <property type="component" value="Chromosome Ca6"/>
</dbReference>
<name>A0A1S2YIF2_CICAR</name>
<dbReference type="eggNOG" id="ENOG502SAHP">
    <property type="taxonomic scope" value="Eukaryota"/>
</dbReference>
<dbReference type="GO" id="GO:0045910">
    <property type="term" value="P:negative regulation of DNA recombination"/>
    <property type="evidence" value="ECO:0007669"/>
    <property type="project" value="TreeGrafter"/>
</dbReference>
<dbReference type="SUPFAM" id="SSF46785">
    <property type="entry name" value="Winged helix' DNA-binding domain"/>
    <property type="match status" value="1"/>
</dbReference>
<feature type="domain" description="H15" evidence="5">
    <location>
        <begin position="67"/>
        <end position="137"/>
    </location>
</feature>
<dbReference type="Pfam" id="PF00538">
    <property type="entry name" value="Linker_histone"/>
    <property type="match status" value="1"/>
</dbReference>
<dbReference type="InterPro" id="IPR036390">
    <property type="entry name" value="WH_DNA-bd_sf"/>
</dbReference>
<feature type="compositionally biased region" description="Basic residues" evidence="4">
    <location>
        <begin position="150"/>
        <end position="159"/>
    </location>
</feature>
<dbReference type="GO" id="GO:0030261">
    <property type="term" value="P:chromosome condensation"/>
    <property type="evidence" value="ECO:0007669"/>
    <property type="project" value="TreeGrafter"/>
</dbReference>
<dbReference type="PANTHER" id="PTHR11467">
    <property type="entry name" value="HISTONE H1"/>
    <property type="match status" value="1"/>
</dbReference>
<dbReference type="SMART" id="SM00526">
    <property type="entry name" value="H15"/>
    <property type="match status" value="1"/>
</dbReference>
<evidence type="ECO:0000313" key="7">
    <source>
        <dbReference type="RefSeq" id="XP_004505269.2"/>
    </source>
</evidence>
<keyword evidence="3" id="KW-0539">Nucleus</keyword>
<reference evidence="7" key="2">
    <citation type="submission" date="2025-08" db="UniProtKB">
        <authorList>
            <consortium name="RefSeq"/>
        </authorList>
    </citation>
    <scope>IDENTIFICATION</scope>
    <source>
        <tissue evidence="7">Etiolated seedlings</tissue>
    </source>
</reference>
<dbReference type="GeneID" id="101488999"/>
<dbReference type="AlphaFoldDB" id="A0A1S2YIF2"/>
<dbReference type="GO" id="GO:0031492">
    <property type="term" value="F:nucleosomal DNA binding"/>
    <property type="evidence" value="ECO:0007669"/>
    <property type="project" value="TreeGrafter"/>
</dbReference>
<comment type="subcellular location">
    <subcellularLocation>
        <location evidence="1">Nucleus</location>
    </subcellularLocation>
</comment>
<dbReference type="GO" id="GO:0006334">
    <property type="term" value="P:nucleosome assembly"/>
    <property type="evidence" value="ECO:0007669"/>
    <property type="project" value="InterPro"/>
</dbReference>
<accession>A0A1S2YIF2</accession>
<dbReference type="GO" id="GO:0000786">
    <property type="term" value="C:nucleosome"/>
    <property type="evidence" value="ECO:0007669"/>
    <property type="project" value="InterPro"/>
</dbReference>
<dbReference type="RefSeq" id="XP_004505269.2">
    <property type="nucleotide sequence ID" value="XM_004505212.3"/>
</dbReference>
<evidence type="ECO:0000256" key="3">
    <source>
        <dbReference type="ARBA" id="ARBA00023242"/>
    </source>
</evidence>
<evidence type="ECO:0000256" key="1">
    <source>
        <dbReference type="ARBA" id="ARBA00004123"/>
    </source>
</evidence>
<organism evidence="6 7">
    <name type="scientific">Cicer arietinum</name>
    <name type="common">Chickpea</name>
    <name type="synonym">Garbanzo</name>
    <dbReference type="NCBI Taxonomy" id="3827"/>
    <lineage>
        <taxon>Eukaryota</taxon>
        <taxon>Viridiplantae</taxon>
        <taxon>Streptophyta</taxon>
        <taxon>Embryophyta</taxon>
        <taxon>Tracheophyta</taxon>
        <taxon>Spermatophyta</taxon>
        <taxon>Magnoliopsida</taxon>
        <taxon>eudicotyledons</taxon>
        <taxon>Gunneridae</taxon>
        <taxon>Pentapetalae</taxon>
        <taxon>rosids</taxon>
        <taxon>fabids</taxon>
        <taxon>Fabales</taxon>
        <taxon>Fabaceae</taxon>
        <taxon>Papilionoideae</taxon>
        <taxon>50 kb inversion clade</taxon>
        <taxon>NPAAA clade</taxon>
        <taxon>Hologalegina</taxon>
        <taxon>IRL clade</taxon>
        <taxon>Cicereae</taxon>
        <taxon>Cicer</taxon>
    </lineage>
</organism>
<evidence type="ECO:0000256" key="2">
    <source>
        <dbReference type="ARBA" id="ARBA00023125"/>
    </source>
</evidence>
<evidence type="ECO:0000313" key="6">
    <source>
        <dbReference type="Proteomes" id="UP000087171"/>
    </source>
</evidence>
<dbReference type="OrthoDB" id="1110759at2759"/>
<dbReference type="InterPro" id="IPR036388">
    <property type="entry name" value="WH-like_DNA-bd_sf"/>
</dbReference>
<dbReference type="InterPro" id="IPR005818">
    <property type="entry name" value="Histone_H1/H5_H15"/>
</dbReference>
<evidence type="ECO:0000259" key="5">
    <source>
        <dbReference type="PROSITE" id="PS51504"/>
    </source>
</evidence>
<dbReference type="PaxDb" id="3827-XP_004505269.1"/>
<feature type="compositionally biased region" description="Basic and acidic residues" evidence="4">
    <location>
        <begin position="386"/>
        <end position="404"/>
    </location>
</feature>
<feature type="region of interest" description="Disordered" evidence="4">
    <location>
        <begin position="144"/>
        <end position="165"/>
    </location>
</feature>
<reference evidence="6" key="1">
    <citation type="journal article" date="2013" name="Nat. Biotechnol.">
        <title>Draft genome sequence of chickpea (Cicer arietinum) provides a resource for trait improvement.</title>
        <authorList>
            <person name="Varshney R.K."/>
            <person name="Song C."/>
            <person name="Saxena R.K."/>
            <person name="Azam S."/>
            <person name="Yu S."/>
            <person name="Sharpe A.G."/>
            <person name="Cannon S."/>
            <person name="Baek J."/>
            <person name="Rosen B.D."/>
            <person name="Tar'an B."/>
            <person name="Millan T."/>
            <person name="Zhang X."/>
            <person name="Ramsay L.D."/>
            <person name="Iwata A."/>
            <person name="Wang Y."/>
            <person name="Nelson W."/>
            <person name="Farmer A.D."/>
            <person name="Gaur P.M."/>
            <person name="Soderlund C."/>
            <person name="Penmetsa R.V."/>
            <person name="Xu C."/>
            <person name="Bharti A.K."/>
            <person name="He W."/>
            <person name="Winter P."/>
            <person name="Zhao S."/>
            <person name="Hane J.K."/>
            <person name="Carrasquilla-Garcia N."/>
            <person name="Condie J.A."/>
            <person name="Upadhyaya H.D."/>
            <person name="Luo M.C."/>
            <person name="Thudi M."/>
            <person name="Gowda C.L."/>
            <person name="Singh N.P."/>
            <person name="Lichtenzveig J."/>
            <person name="Gali K.K."/>
            <person name="Rubio J."/>
            <person name="Nadarajan N."/>
            <person name="Dolezel J."/>
            <person name="Bansal K.C."/>
            <person name="Xu X."/>
            <person name="Edwards D."/>
            <person name="Zhang G."/>
            <person name="Kahl G."/>
            <person name="Gil J."/>
            <person name="Singh K.B."/>
            <person name="Datta S.K."/>
            <person name="Jackson S.A."/>
            <person name="Wang J."/>
            <person name="Cook D.R."/>
        </authorList>
    </citation>
    <scope>NUCLEOTIDE SEQUENCE [LARGE SCALE GENOMIC DNA]</scope>
    <source>
        <strain evidence="6">cv. CDC Frontier</strain>
    </source>
</reference>
<dbReference type="STRING" id="3827.A0A1S2YIF2"/>
<dbReference type="GO" id="GO:0003690">
    <property type="term" value="F:double-stranded DNA binding"/>
    <property type="evidence" value="ECO:0007669"/>
    <property type="project" value="TreeGrafter"/>
</dbReference>
<dbReference type="PROSITE" id="PS51504">
    <property type="entry name" value="H15"/>
    <property type="match status" value="1"/>
</dbReference>
<dbReference type="Gene3D" id="1.10.10.10">
    <property type="entry name" value="Winged helix-like DNA-binding domain superfamily/Winged helix DNA-binding domain"/>
    <property type="match status" value="1"/>
</dbReference>
<evidence type="ECO:0000256" key="4">
    <source>
        <dbReference type="SAM" id="MobiDB-lite"/>
    </source>
</evidence>
<protein>
    <submittedName>
        <fullName evidence="7">Uncharacterized protein LOC101488999</fullName>
    </submittedName>
</protein>
<gene>
    <name evidence="7" type="primary">LOC101488999</name>
</gene>
<dbReference type="PANTHER" id="PTHR11467:SF109">
    <property type="entry name" value="H15 DOMAIN-CONTAINING PROTEIN"/>
    <property type="match status" value="1"/>
</dbReference>
<keyword evidence="6" id="KW-1185">Reference proteome</keyword>
<proteinExistence type="predicted"/>
<feature type="region of interest" description="Disordered" evidence="4">
    <location>
        <begin position="333"/>
        <end position="435"/>
    </location>
</feature>
<keyword evidence="2" id="KW-0238">DNA-binding</keyword>
<feature type="compositionally biased region" description="Basic residues" evidence="4">
    <location>
        <begin position="408"/>
        <end position="422"/>
    </location>
</feature>
<dbReference type="GO" id="GO:0005730">
    <property type="term" value="C:nucleolus"/>
    <property type="evidence" value="ECO:0007669"/>
    <property type="project" value="TreeGrafter"/>
</dbReference>
<dbReference type="RefSeq" id="XP_073226009.1">
    <property type="nucleotide sequence ID" value="XM_073369908.1"/>
</dbReference>